<dbReference type="PROSITE" id="PS51340">
    <property type="entry name" value="MOSC"/>
    <property type="match status" value="1"/>
</dbReference>
<dbReference type="GO" id="GO:0003824">
    <property type="term" value="F:catalytic activity"/>
    <property type="evidence" value="ECO:0007669"/>
    <property type="project" value="InterPro"/>
</dbReference>
<dbReference type="InterPro" id="IPR005302">
    <property type="entry name" value="MoCF_Sase_C"/>
</dbReference>
<reference evidence="1" key="1">
    <citation type="journal article" date="2021" name="Nat. Microbiol.">
        <title>Cocultivation of an ultrasmall environmental parasitic bacterium with lytic ability against bacteria associated with wastewater foams.</title>
        <authorList>
            <person name="Batinovic S."/>
            <person name="Rose J.J.A."/>
            <person name="Ratcliffe J."/>
            <person name="Seviour R.J."/>
            <person name="Petrovski S."/>
        </authorList>
    </citation>
    <scope>NUCLEOTIDE SEQUENCE</scope>
    <source>
        <strain evidence="1">CON44</strain>
    </source>
</reference>
<protein>
    <submittedName>
        <fullName evidence="1">MOSC domain-containing protein</fullName>
    </submittedName>
</protein>
<evidence type="ECO:0000313" key="1">
    <source>
        <dbReference type="EMBL" id="QHN38678.1"/>
    </source>
</evidence>
<gene>
    <name evidence="1" type="ORF">GII30_05310</name>
</gene>
<dbReference type="SUPFAM" id="SSF50800">
    <property type="entry name" value="PK beta-barrel domain-like"/>
    <property type="match status" value="1"/>
</dbReference>
<dbReference type="PANTHER" id="PTHR30212:SF2">
    <property type="entry name" value="PROTEIN YIIM"/>
    <property type="match status" value="1"/>
</dbReference>
<dbReference type="Gene3D" id="2.40.33.20">
    <property type="entry name" value="PK beta-barrel domain-like"/>
    <property type="match status" value="1"/>
</dbReference>
<dbReference type="RefSeq" id="WP_005191020.1">
    <property type="nucleotide sequence ID" value="NZ_CP045804.1"/>
</dbReference>
<name>A0A857KUR5_9ACTN</name>
<dbReference type="InterPro" id="IPR011037">
    <property type="entry name" value="Pyrv_Knase-like_insert_dom_sf"/>
</dbReference>
<dbReference type="GO" id="GO:0030151">
    <property type="term" value="F:molybdenum ion binding"/>
    <property type="evidence" value="ECO:0007669"/>
    <property type="project" value="InterPro"/>
</dbReference>
<sequence length="216" mass="23233">MTGTVLAVCAAGHDVALTTIAATAIDKRPTDARVPVTESGLVTDHVCDTKHHGGLDQAVYSFDDAEAGRWAEELGRDLPFGWFGENLRIAGMNVTDAIVGERWAVGDDGLVLETTIPRVPCRTFAEWSGEDRWIQRFTARADIGAYLRVITPGTVGAGDTVTVVDRPDHGISVRDLFRGTDNTDGLNKLLATPGIAPKVHRDATRILKRTTRSAGT</sequence>
<proteinExistence type="predicted"/>
<dbReference type="InterPro" id="IPR052353">
    <property type="entry name" value="Benzoxazolinone_Detox_Enz"/>
</dbReference>
<accession>A0A857KUR5</accession>
<dbReference type="AlphaFoldDB" id="A0A857KUR5"/>
<dbReference type="PANTHER" id="PTHR30212">
    <property type="entry name" value="PROTEIN YIIM"/>
    <property type="match status" value="1"/>
</dbReference>
<dbReference type="EMBL" id="CP045810">
    <property type="protein sequence ID" value="QHN38678.1"/>
    <property type="molecule type" value="Genomic_DNA"/>
</dbReference>
<dbReference type="GO" id="GO:0030170">
    <property type="term" value="F:pyridoxal phosphate binding"/>
    <property type="evidence" value="ECO:0007669"/>
    <property type="project" value="InterPro"/>
</dbReference>
<organism evidence="1">
    <name type="scientific">Gordonia amarae</name>
    <dbReference type="NCBI Taxonomy" id="36821"/>
    <lineage>
        <taxon>Bacteria</taxon>
        <taxon>Bacillati</taxon>
        <taxon>Actinomycetota</taxon>
        <taxon>Actinomycetes</taxon>
        <taxon>Mycobacteriales</taxon>
        <taxon>Gordoniaceae</taxon>
        <taxon>Gordonia</taxon>
    </lineage>
</organism>
<dbReference type="Pfam" id="PF03473">
    <property type="entry name" value="MOSC"/>
    <property type="match status" value="1"/>
</dbReference>